<dbReference type="Pfam" id="PF06580">
    <property type="entry name" value="His_kinase"/>
    <property type="match status" value="1"/>
</dbReference>
<evidence type="ECO:0000256" key="5">
    <source>
        <dbReference type="ARBA" id="ARBA00022679"/>
    </source>
</evidence>
<comment type="caution">
    <text evidence="11">The sequence shown here is derived from an EMBL/GenBank/DDBJ whole genome shotgun (WGS) entry which is preliminary data.</text>
</comment>
<evidence type="ECO:0000256" key="8">
    <source>
        <dbReference type="SAM" id="Phobius"/>
    </source>
</evidence>
<dbReference type="EC" id="2.7.13.3" evidence="3"/>
<evidence type="ECO:0000256" key="7">
    <source>
        <dbReference type="ARBA" id="ARBA00023012"/>
    </source>
</evidence>
<evidence type="ECO:0000256" key="1">
    <source>
        <dbReference type="ARBA" id="ARBA00000085"/>
    </source>
</evidence>
<gene>
    <name evidence="11" type="ORF">C7383_10792</name>
</gene>
<dbReference type="PANTHER" id="PTHR34220:SF7">
    <property type="entry name" value="SENSOR HISTIDINE KINASE YPDA"/>
    <property type="match status" value="1"/>
</dbReference>
<dbReference type="Gene3D" id="3.30.565.10">
    <property type="entry name" value="Histidine kinase-like ATPase, C-terminal domain"/>
    <property type="match status" value="1"/>
</dbReference>
<keyword evidence="8" id="KW-0472">Membrane</keyword>
<keyword evidence="8" id="KW-0812">Transmembrane</keyword>
<keyword evidence="12" id="KW-1185">Reference proteome</keyword>
<dbReference type="SUPFAM" id="SSF158472">
    <property type="entry name" value="HAMP domain-like"/>
    <property type="match status" value="1"/>
</dbReference>
<dbReference type="PRINTS" id="PR00344">
    <property type="entry name" value="BCTRLSENSOR"/>
</dbReference>
<dbReference type="InterPro" id="IPR036890">
    <property type="entry name" value="HATPase_C_sf"/>
</dbReference>
<comment type="subcellular location">
    <subcellularLocation>
        <location evidence="2">Membrane</location>
    </subcellularLocation>
</comment>
<dbReference type="Proteomes" id="UP000245412">
    <property type="component" value="Unassembled WGS sequence"/>
</dbReference>
<feature type="transmembrane region" description="Helical" evidence="8">
    <location>
        <begin position="12"/>
        <end position="32"/>
    </location>
</feature>
<name>A0AB73T362_9FIRM</name>
<keyword evidence="8" id="KW-1133">Transmembrane helix</keyword>
<dbReference type="Gene3D" id="6.10.340.10">
    <property type="match status" value="1"/>
</dbReference>
<feature type="transmembrane region" description="Helical" evidence="8">
    <location>
        <begin position="298"/>
        <end position="321"/>
    </location>
</feature>
<keyword evidence="4" id="KW-0597">Phosphoprotein</keyword>
<dbReference type="PROSITE" id="PS50109">
    <property type="entry name" value="HIS_KIN"/>
    <property type="match status" value="1"/>
</dbReference>
<evidence type="ECO:0000256" key="4">
    <source>
        <dbReference type="ARBA" id="ARBA00022553"/>
    </source>
</evidence>
<dbReference type="SMART" id="SM00387">
    <property type="entry name" value="HATPase_c"/>
    <property type="match status" value="1"/>
</dbReference>
<dbReference type="InterPro" id="IPR003594">
    <property type="entry name" value="HATPase_dom"/>
</dbReference>
<comment type="catalytic activity">
    <reaction evidence="1">
        <text>ATP + protein L-histidine = ADP + protein N-phospho-L-histidine.</text>
        <dbReference type="EC" id="2.7.13.3"/>
    </reaction>
</comment>
<dbReference type="RefSeq" id="WP_257497700.1">
    <property type="nucleotide sequence ID" value="NZ_JANKBI010000007.1"/>
</dbReference>
<evidence type="ECO:0000256" key="2">
    <source>
        <dbReference type="ARBA" id="ARBA00004370"/>
    </source>
</evidence>
<reference evidence="11 12" key="1">
    <citation type="submission" date="2018-05" db="EMBL/GenBank/DDBJ databases">
        <authorList>
            <person name="Goeker M."/>
            <person name="Huntemann M."/>
            <person name="Clum A."/>
            <person name="Pillay M."/>
            <person name="Palaniappan K."/>
            <person name="Varghese N."/>
            <person name="Mikhailova N."/>
            <person name="Stamatis D."/>
            <person name="Reddy T."/>
            <person name="Daum C."/>
            <person name="Shapiro N."/>
            <person name="Ivanova N."/>
            <person name="Kyrpides N."/>
            <person name="Woyke T."/>
        </authorList>
    </citation>
    <scope>NUCLEOTIDE SEQUENCE [LARGE SCALE GENOMIC DNA]</scope>
    <source>
        <strain evidence="11 12">DSM 26524</strain>
    </source>
</reference>
<proteinExistence type="predicted"/>
<feature type="domain" description="HAMP" evidence="10">
    <location>
        <begin position="322"/>
        <end position="374"/>
    </location>
</feature>
<evidence type="ECO:0000259" key="9">
    <source>
        <dbReference type="PROSITE" id="PS50109"/>
    </source>
</evidence>
<dbReference type="GO" id="GO:0016020">
    <property type="term" value="C:membrane"/>
    <property type="evidence" value="ECO:0007669"/>
    <property type="project" value="UniProtKB-SubCell"/>
</dbReference>
<dbReference type="Pfam" id="PF00672">
    <property type="entry name" value="HAMP"/>
    <property type="match status" value="1"/>
</dbReference>
<organism evidence="11 12">
    <name type="scientific">Murimonas intestini</name>
    <dbReference type="NCBI Taxonomy" id="1337051"/>
    <lineage>
        <taxon>Bacteria</taxon>
        <taxon>Bacillati</taxon>
        <taxon>Bacillota</taxon>
        <taxon>Clostridia</taxon>
        <taxon>Lachnospirales</taxon>
        <taxon>Lachnospiraceae</taxon>
        <taxon>Murimonas</taxon>
    </lineage>
</organism>
<evidence type="ECO:0000259" key="10">
    <source>
        <dbReference type="PROSITE" id="PS50885"/>
    </source>
</evidence>
<accession>A0AB73T362</accession>
<dbReference type="InterPro" id="IPR010559">
    <property type="entry name" value="Sig_transdc_His_kin_internal"/>
</dbReference>
<keyword evidence="6" id="KW-0418">Kinase</keyword>
<dbReference type="GO" id="GO:0000155">
    <property type="term" value="F:phosphorelay sensor kinase activity"/>
    <property type="evidence" value="ECO:0007669"/>
    <property type="project" value="InterPro"/>
</dbReference>
<dbReference type="PANTHER" id="PTHR34220">
    <property type="entry name" value="SENSOR HISTIDINE KINASE YPDA"/>
    <property type="match status" value="1"/>
</dbReference>
<sequence>MRDNRWNLKKRMLVGFLAVLGGVFVIITVLFLHTRNTLKEEYRAMLKARVEGIGNDIDALIRDVYNVSDNFAFNDQLESYIDKVYKPEDWAIKKADTLKLYKQIFSVYDMLQERQKLGAIYTYKGILFNFIDVNNDGQEVIDKLEEMGVNKKEHLMRFYWYPLQDNFFASDAYGDIRKDKIVMGVRNVYSVWKGFYVCTHIFSLREEELYNLYKDDIPSVKGDIFVLMGEGELLSSSDTEALGKEQIDPELRSMIRSREADEFRWNNNQVCVRQSEVNNWLTVAVIPEKVMTQEIDTLYLRIFLALGACMALCCAMILYLYRSLIGPVNELSTAMTEVYGGNLNAYVKVTARNEIGDMMRYYNDMLKSINVHVVEKLEADRNKKELELEVLMSQINPHFLYNTLENIVWKSNEAGRPDIGRLAASLGRMYRLSISGGKVIVPMQHEIEHLMAYIKIQKDRHGENFEFDLRIDAAKARQLYSLKILLQPVVENSFLYAAEGLERKLIIRLCMRERGEEIEIRVIDNGVGMGRERLAQVRDQIRNGRKHQQEDEKNRRSTGIGLNSVAARLTLYFGIQNPIKIYSKKGMGTITVIRMPRLTGDMVGEDGELKKP</sequence>
<dbReference type="Pfam" id="PF02518">
    <property type="entry name" value="HATPase_c"/>
    <property type="match status" value="1"/>
</dbReference>
<keyword evidence="5" id="KW-0808">Transferase</keyword>
<dbReference type="InterPro" id="IPR004358">
    <property type="entry name" value="Sig_transdc_His_kin-like_C"/>
</dbReference>
<protein>
    <recommendedName>
        <fullName evidence="3">histidine kinase</fullName>
        <ecNumber evidence="3">2.7.13.3</ecNumber>
    </recommendedName>
</protein>
<dbReference type="InterPro" id="IPR005467">
    <property type="entry name" value="His_kinase_dom"/>
</dbReference>
<dbReference type="AlphaFoldDB" id="A0AB73T362"/>
<dbReference type="InterPro" id="IPR050640">
    <property type="entry name" value="Bact_2-comp_sensor_kinase"/>
</dbReference>
<dbReference type="SUPFAM" id="SSF55874">
    <property type="entry name" value="ATPase domain of HSP90 chaperone/DNA topoisomerase II/histidine kinase"/>
    <property type="match status" value="1"/>
</dbReference>
<feature type="domain" description="Histidine kinase" evidence="9">
    <location>
        <begin position="482"/>
        <end position="599"/>
    </location>
</feature>
<evidence type="ECO:0000313" key="12">
    <source>
        <dbReference type="Proteomes" id="UP000245412"/>
    </source>
</evidence>
<dbReference type="SMART" id="SM00304">
    <property type="entry name" value="HAMP"/>
    <property type="match status" value="1"/>
</dbReference>
<dbReference type="EMBL" id="QGGY01000007">
    <property type="protein sequence ID" value="PWJ75085.1"/>
    <property type="molecule type" value="Genomic_DNA"/>
</dbReference>
<dbReference type="PROSITE" id="PS50885">
    <property type="entry name" value="HAMP"/>
    <property type="match status" value="1"/>
</dbReference>
<evidence type="ECO:0000256" key="3">
    <source>
        <dbReference type="ARBA" id="ARBA00012438"/>
    </source>
</evidence>
<evidence type="ECO:0000313" key="11">
    <source>
        <dbReference type="EMBL" id="PWJ75085.1"/>
    </source>
</evidence>
<dbReference type="CDD" id="cd06225">
    <property type="entry name" value="HAMP"/>
    <property type="match status" value="1"/>
</dbReference>
<keyword evidence="7" id="KW-0902">Two-component regulatory system</keyword>
<dbReference type="InterPro" id="IPR003660">
    <property type="entry name" value="HAMP_dom"/>
</dbReference>
<evidence type="ECO:0000256" key="6">
    <source>
        <dbReference type="ARBA" id="ARBA00022777"/>
    </source>
</evidence>